<accession>A0ABY1S2K9</accession>
<reference evidence="2 3" key="1">
    <citation type="submission" date="2017-05" db="EMBL/GenBank/DDBJ databases">
        <authorList>
            <person name="Varghese N."/>
            <person name="Submissions S."/>
        </authorList>
    </citation>
    <scope>NUCLEOTIDE SEQUENCE [LARGE SCALE GENOMIC DNA]</scope>
    <source>
        <strain evidence="2 3">CGMCC 1.7287</strain>
    </source>
</reference>
<keyword evidence="3" id="KW-1185">Reference proteome</keyword>
<evidence type="ECO:0000313" key="2">
    <source>
        <dbReference type="EMBL" id="SMR76666.1"/>
    </source>
</evidence>
<comment type="caution">
    <text evidence="2">The sequence shown here is derived from an EMBL/GenBank/DDBJ whole genome shotgun (WGS) entry which is preliminary data.</text>
</comment>
<organism evidence="2 3">
    <name type="scientific">Marinobacterium sediminicola</name>
    <dbReference type="NCBI Taxonomy" id="518898"/>
    <lineage>
        <taxon>Bacteria</taxon>
        <taxon>Pseudomonadati</taxon>
        <taxon>Pseudomonadota</taxon>
        <taxon>Gammaproteobacteria</taxon>
        <taxon>Oceanospirillales</taxon>
        <taxon>Oceanospirillaceae</taxon>
        <taxon>Marinobacterium</taxon>
    </lineage>
</organism>
<name>A0ABY1S2K9_9GAMM</name>
<evidence type="ECO:0000313" key="3">
    <source>
        <dbReference type="Proteomes" id="UP001159257"/>
    </source>
</evidence>
<dbReference type="Proteomes" id="UP001159257">
    <property type="component" value="Unassembled WGS sequence"/>
</dbReference>
<feature type="region of interest" description="Disordered" evidence="1">
    <location>
        <begin position="104"/>
        <end position="127"/>
    </location>
</feature>
<gene>
    <name evidence="2" type="ORF">SAMN04487964_11243</name>
</gene>
<sequence length="127" mass="13591">MSLPSLVHRQSKVYQALPLLLLSLLLLVGQLSTLTHASALKITHSSSVEHCQSGTVSDCHTAMAEECCTDTLNDCVIKCAQGSAWAGTLPIQLSLALVRAMPPPAEQRLTDQPPEPPYQPPRLLPAA</sequence>
<feature type="compositionally biased region" description="Pro residues" evidence="1">
    <location>
        <begin position="113"/>
        <end position="127"/>
    </location>
</feature>
<protein>
    <submittedName>
        <fullName evidence="2">Uncharacterized protein</fullName>
    </submittedName>
</protein>
<dbReference type="EMBL" id="FXWV01000012">
    <property type="protein sequence ID" value="SMR76666.1"/>
    <property type="molecule type" value="Genomic_DNA"/>
</dbReference>
<evidence type="ECO:0000256" key="1">
    <source>
        <dbReference type="SAM" id="MobiDB-lite"/>
    </source>
</evidence>
<proteinExistence type="predicted"/>